<dbReference type="Pfam" id="PF13774">
    <property type="entry name" value="Longin"/>
    <property type="match status" value="1"/>
</dbReference>
<dbReference type="AlphaFoldDB" id="A0A2R5GM07"/>
<dbReference type="Gene3D" id="1.20.5.110">
    <property type="match status" value="1"/>
</dbReference>
<dbReference type="InterPro" id="IPR011012">
    <property type="entry name" value="Longin-like_dom_sf"/>
</dbReference>
<evidence type="ECO:0000256" key="3">
    <source>
        <dbReference type="ARBA" id="ARBA00008025"/>
    </source>
</evidence>
<accession>A0A2R5GM07</accession>
<dbReference type="Proteomes" id="UP000241890">
    <property type="component" value="Unassembled WGS sequence"/>
</dbReference>
<dbReference type="Gene3D" id="3.30.450.50">
    <property type="entry name" value="Longin domain"/>
    <property type="match status" value="1"/>
</dbReference>
<protein>
    <submittedName>
        <fullName evidence="16">Vesicle-trafficking protein SEC22b</fullName>
    </submittedName>
</protein>
<evidence type="ECO:0000313" key="16">
    <source>
        <dbReference type="EMBL" id="GBG29663.1"/>
    </source>
</evidence>
<keyword evidence="7" id="KW-0653">Protein transport</keyword>
<keyword evidence="11 13" id="KW-0472">Membrane</keyword>
<dbReference type="EMBL" id="BEYU01000063">
    <property type="protein sequence ID" value="GBG29663.1"/>
    <property type="molecule type" value="Genomic_DNA"/>
</dbReference>
<evidence type="ECO:0000256" key="9">
    <source>
        <dbReference type="ARBA" id="ARBA00023034"/>
    </source>
</evidence>
<reference evidence="16 17" key="1">
    <citation type="submission" date="2017-12" db="EMBL/GenBank/DDBJ databases">
        <title>Sequencing, de novo assembly and annotation of complete genome of a new Thraustochytrid species, strain FCC1311.</title>
        <authorList>
            <person name="Sedici K."/>
            <person name="Godart F."/>
            <person name="Aiese Cigliano R."/>
            <person name="Sanseverino W."/>
            <person name="Barakat M."/>
            <person name="Ortet P."/>
            <person name="Marechal E."/>
            <person name="Cagnac O."/>
            <person name="Amato A."/>
        </authorList>
    </citation>
    <scope>NUCLEOTIDE SEQUENCE [LARGE SCALE GENOMIC DNA]</scope>
</reference>
<keyword evidence="4" id="KW-0813">Transport</keyword>
<dbReference type="GO" id="GO:0000139">
    <property type="term" value="C:Golgi membrane"/>
    <property type="evidence" value="ECO:0007669"/>
    <property type="project" value="UniProtKB-SubCell"/>
</dbReference>
<dbReference type="FunCoup" id="A0A2R5GM07">
    <property type="interactions" value="472"/>
</dbReference>
<dbReference type="GO" id="GO:0015031">
    <property type="term" value="P:protein transport"/>
    <property type="evidence" value="ECO:0007669"/>
    <property type="project" value="UniProtKB-KW"/>
</dbReference>
<evidence type="ECO:0000259" key="15">
    <source>
        <dbReference type="PROSITE" id="PS50892"/>
    </source>
</evidence>
<comment type="subcellular location">
    <subcellularLocation>
        <location evidence="1">Endoplasmic reticulum membrane</location>
        <topology evidence="1">Single-pass type IV membrane protein</topology>
    </subcellularLocation>
    <subcellularLocation>
        <location evidence="2">Golgi apparatus membrane</location>
    </subcellularLocation>
</comment>
<dbReference type="SMART" id="SM01270">
    <property type="entry name" value="Longin"/>
    <property type="match status" value="1"/>
</dbReference>
<evidence type="ECO:0000256" key="4">
    <source>
        <dbReference type="ARBA" id="ARBA00022448"/>
    </source>
</evidence>
<keyword evidence="5 13" id="KW-0812">Transmembrane</keyword>
<keyword evidence="17" id="KW-1185">Reference proteome</keyword>
<evidence type="ECO:0000256" key="13">
    <source>
        <dbReference type="SAM" id="Phobius"/>
    </source>
</evidence>
<evidence type="ECO:0000256" key="5">
    <source>
        <dbReference type="ARBA" id="ARBA00022692"/>
    </source>
</evidence>
<dbReference type="PROSITE" id="PS50859">
    <property type="entry name" value="LONGIN"/>
    <property type="match status" value="1"/>
</dbReference>
<keyword evidence="6" id="KW-0256">Endoplasmic reticulum</keyword>
<comment type="similarity">
    <text evidence="3">Belongs to the synaptobrevin family.</text>
</comment>
<name>A0A2R5GM07_9STRA</name>
<evidence type="ECO:0000256" key="6">
    <source>
        <dbReference type="ARBA" id="ARBA00022824"/>
    </source>
</evidence>
<organism evidence="16 17">
    <name type="scientific">Hondaea fermentalgiana</name>
    <dbReference type="NCBI Taxonomy" id="2315210"/>
    <lineage>
        <taxon>Eukaryota</taxon>
        <taxon>Sar</taxon>
        <taxon>Stramenopiles</taxon>
        <taxon>Bigyra</taxon>
        <taxon>Labyrinthulomycetes</taxon>
        <taxon>Thraustochytrida</taxon>
        <taxon>Thraustochytriidae</taxon>
        <taxon>Hondaea</taxon>
    </lineage>
</organism>
<dbReference type="InParanoid" id="A0A2R5GM07"/>
<evidence type="ECO:0000256" key="11">
    <source>
        <dbReference type="ARBA" id="ARBA00023136"/>
    </source>
</evidence>
<evidence type="ECO:0000256" key="1">
    <source>
        <dbReference type="ARBA" id="ARBA00004163"/>
    </source>
</evidence>
<keyword evidence="8 13" id="KW-1133">Transmembrane helix</keyword>
<dbReference type="CDD" id="cd14824">
    <property type="entry name" value="Longin"/>
    <property type="match status" value="1"/>
</dbReference>
<evidence type="ECO:0000256" key="12">
    <source>
        <dbReference type="PROSITE-ProRule" id="PRU00290"/>
    </source>
</evidence>
<proteinExistence type="inferred from homology"/>
<feature type="transmembrane region" description="Helical" evidence="13">
    <location>
        <begin position="205"/>
        <end position="225"/>
    </location>
</feature>
<feature type="domain" description="Longin" evidence="14">
    <location>
        <begin position="6"/>
        <end position="128"/>
    </location>
</feature>
<dbReference type="InterPro" id="IPR044565">
    <property type="entry name" value="Sec22"/>
</dbReference>
<dbReference type="PANTHER" id="PTHR45837">
    <property type="entry name" value="VESICLE-TRAFFICKING PROTEIN SEC22B"/>
    <property type="match status" value="1"/>
</dbReference>
<dbReference type="InterPro" id="IPR010908">
    <property type="entry name" value="Longin_dom"/>
</dbReference>
<evidence type="ECO:0000256" key="8">
    <source>
        <dbReference type="ARBA" id="ARBA00022989"/>
    </source>
</evidence>
<dbReference type="SUPFAM" id="SSF58038">
    <property type="entry name" value="SNARE fusion complex"/>
    <property type="match status" value="1"/>
</dbReference>
<dbReference type="PROSITE" id="PS50892">
    <property type="entry name" value="V_SNARE"/>
    <property type="match status" value="1"/>
</dbReference>
<comment type="caution">
    <text evidence="16">The sequence shown here is derived from an EMBL/GenBank/DDBJ whole genome shotgun (WGS) entry which is preliminary data.</text>
</comment>
<feature type="domain" description="V-SNARE coiled-coil homology" evidence="15">
    <location>
        <begin position="143"/>
        <end position="203"/>
    </location>
</feature>
<keyword evidence="9" id="KW-0333">Golgi apparatus</keyword>
<dbReference type="GO" id="GO:0006890">
    <property type="term" value="P:retrograde vesicle-mediated transport, Golgi to endoplasmic reticulum"/>
    <property type="evidence" value="ECO:0007669"/>
    <property type="project" value="InterPro"/>
</dbReference>
<keyword evidence="10 12" id="KW-0175">Coiled coil</keyword>
<dbReference type="InterPro" id="IPR042855">
    <property type="entry name" value="V_SNARE_CC"/>
</dbReference>
<dbReference type="GO" id="GO:0005789">
    <property type="term" value="C:endoplasmic reticulum membrane"/>
    <property type="evidence" value="ECO:0007669"/>
    <property type="project" value="UniProtKB-SubCell"/>
</dbReference>
<dbReference type="OrthoDB" id="1719357at2759"/>
<gene>
    <name evidence="16" type="ORF">FCC1311_058842</name>
</gene>
<dbReference type="GO" id="GO:0006888">
    <property type="term" value="P:endoplasmic reticulum to Golgi vesicle-mediated transport"/>
    <property type="evidence" value="ECO:0007669"/>
    <property type="project" value="InterPro"/>
</dbReference>
<dbReference type="GO" id="GO:0005484">
    <property type="term" value="F:SNAP receptor activity"/>
    <property type="evidence" value="ECO:0007669"/>
    <property type="project" value="InterPro"/>
</dbReference>
<dbReference type="Pfam" id="PF00957">
    <property type="entry name" value="Synaptobrevin"/>
    <property type="match status" value="1"/>
</dbReference>
<sequence length="226" mass="26034">MIRFTYVARVQDGLMLVASIDSGGATQGPQADQQKADGKQIIRSLNVRSPKQCTFESENVAFHYLLENNIVYLVLADKSYPKRVAFLYLAELHSKFLEHVQAEHGQEWEHALATVDRPYAFIQFDKQIQRLRKEFADPNSRHTMSKLNADLQDVNTIMRKNIQDVLDRGDRLNRTYEASSKLMNDSMKFHGGAKKLNRMAFIRKWAPVAIGVVLVLFFILIRMYVL</sequence>
<evidence type="ECO:0000256" key="10">
    <source>
        <dbReference type="ARBA" id="ARBA00023054"/>
    </source>
</evidence>
<dbReference type="SUPFAM" id="SSF64356">
    <property type="entry name" value="SNARE-like"/>
    <property type="match status" value="1"/>
</dbReference>
<evidence type="ECO:0000256" key="7">
    <source>
        <dbReference type="ARBA" id="ARBA00022927"/>
    </source>
</evidence>
<evidence type="ECO:0000259" key="14">
    <source>
        <dbReference type="PROSITE" id="PS50859"/>
    </source>
</evidence>
<evidence type="ECO:0000256" key="2">
    <source>
        <dbReference type="ARBA" id="ARBA00004394"/>
    </source>
</evidence>
<evidence type="ECO:0000313" key="17">
    <source>
        <dbReference type="Proteomes" id="UP000241890"/>
    </source>
</evidence>